<dbReference type="EMBL" id="OE839355">
    <property type="protein sequence ID" value="CAD7586886.1"/>
    <property type="molecule type" value="Genomic_DNA"/>
</dbReference>
<accession>A0A7R9JPP5</accession>
<sequence>MPRLTLPHFDESGGDLFSGLNDGLLTRAEALAAVDIGKHQASSPPVLPQLKHDMMYHHGMGAPHPGAPNTRPHQLTGVFLTDGDAVVLKPLTHLVIVLTANVRCPFNQRSILTAKVTQYERTAML</sequence>
<dbReference type="AlphaFoldDB" id="A0A7R9JPP5"/>
<reference evidence="1" key="1">
    <citation type="submission" date="2020-11" db="EMBL/GenBank/DDBJ databases">
        <authorList>
            <person name="Tran Van P."/>
        </authorList>
    </citation>
    <scope>NUCLEOTIDE SEQUENCE</scope>
</reference>
<name>A0A7R9JPP5_TIMGE</name>
<evidence type="ECO:0000313" key="1">
    <source>
        <dbReference type="EMBL" id="CAD7586886.1"/>
    </source>
</evidence>
<proteinExistence type="predicted"/>
<gene>
    <name evidence="1" type="ORF">TGEB3V08_LOCUS1153</name>
</gene>
<organism evidence="1">
    <name type="scientific">Timema genevievae</name>
    <name type="common">Walking stick</name>
    <dbReference type="NCBI Taxonomy" id="629358"/>
    <lineage>
        <taxon>Eukaryota</taxon>
        <taxon>Metazoa</taxon>
        <taxon>Ecdysozoa</taxon>
        <taxon>Arthropoda</taxon>
        <taxon>Hexapoda</taxon>
        <taxon>Insecta</taxon>
        <taxon>Pterygota</taxon>
        <taxon>Neoptera</taxon>
        <taxon>Polyneoptera</taxon>
        <taxon>Phasmatodea</taxon>
        <taxon>Timematodea</taxon>
        <taxon>Timematoidea</taxon>
        <taxon>Timematidae</taxon>
        <taxon>Timema</taxon>
    </lineage>
</organism>
<protein>
    <submittedName>
        <fullName evidence="1">Uncharacterized protein</fullName>
    </submittedName>
</protein>